<feature type="region of interest" description="Disordered" evidence="1">
    <location>
        <begin position="39"/>
        <end position="70"/>
    </location>
</feature>
<dbReference type="Proteomes" id="UP000430079">
    <property type="component" value="Unassembled WGS sequence"/>
</dbReference>
<feature type="compositionally biased region" description="Polar residues" evidence="1">
    <location>
        <begin position="52"/>
        <end position="61"/>
    </location>
</feature>
<accession>A0A640T8D5</accession>
<evidence type="ECO:0000313" key="2">
    <source>
        <dbReference type="EMBL" id="GFE18731.1"/>
    </source>
</evidence>
<organism evidence="2 3">
    <name type="scientific">Streptomyces glebosus</name>
    <dbReference type="NCBI Taxonomy" id="249580"/>
    <lineage>
        <taxon>Bacteria</taxon>
        <taxon>Bacillati</taxon>
        <taxon>Actinomycetota</taxon>
        <taxon>Actinomycetes</taxon>
        <taxon>Kitasatosporales</taxon>
        <taxon>Streptomycetaceae</taxon>
        <taxon>Streptomyces</taxon>
    </lineage>
</organism>
<gene>
    <name evidence="2" type="ORF">Sgleb_67780</name>
</gene>
<reference evidence="2 3" key="1">
    <citation type="submission" date="2019-12" db="EMBL/GenBank/DDBJ databases">
        <title>Whole genome shotgun sequence of Streptomyces hygroscopicus subsp. glebosus NBRC 13786.</title>
        <authorList>
            <person name="Ichikawa N."/>
            <person name="Kimura A."/>
            <person name="Kitahashi Y."/>
            <person name="Komaki H."/>
            <person name="Tamura T."/>
        </authorList>
    </citation>
    <scope>NUCLEOTIDE SEQUENCE [LARGE SCALE GENOMIC DNA]</scope>
    <source>
        <strain evidence="2 3">NBRC 13786</strain>
    </source>
</reference>
<sequence>MRRGRRSRESGLRSAQGRKCHCGECVNHQHVGPDAGMIGAGVLSLSDPIGTGTPQSPSRGTRQLLKRSVG</sequence>
<comment type="caution">
    <text evidence="2">The sequence shown here is derived from an EMBL/GenBank/DDBJ whole genome shotgun (WGS) entry which is preliminary data.</text>
</comment>
<evidence type="ECO:0000313" key="3">
    <source>
        <dbReference type="Proteomes" id="UP000430079"/>
    </source>
</evidence>
<dbReference type="AlphaFoldDB" id="A0A640T8D5"/>
<proteinExistence type="predicted"/>
<dbReference type="EMBL" id="BLIO01000001">
    <property type="protein sequence ID" value="GFE18731.1"/>
    <property type="molecule type" value="Genomic_DNA"/>
</dbReference>
<keyword evidence="3" id="KW-1185">Reference proteome</keyword>
<evidence type="ECO:0000256" key="1">
    <source>
        <dbReference type="SAM" id="MobiDB-lite"/>
    </source>
</evidence>
<name>A0A640T8D5_9ACTN</name>
<protein>
    <submittedName>
        <fullName evidence="2">Uncharacterized protein</fullName>
    </submittedName>
</protein>